<comment type="similarity">
    <text evidence="1">Belongs to the universal ribosomal protein uL4 family.</text>
</comment>
<reference evidence="5" key="1">
    <citation type="submission" date="2022-07" db="EMBL/GenBank/DDBJ databases">
        <title>Chromosomal assemblies of T. orientalis with long-read sequencing.</title>
        <authorList>
            <person name="Yam J."/>
            <person name="Bogema D.R."/>
            <person name="Micallef M.L."/>
            <person name="Djordjevic S."/>
            <person name="Jenkins C."/>
        </authorList>
    </citation>
    <scope>NUCLEOTIDE SEQUENCE</scope>
    <source>
        <strain evidence="5">Goon Nure</strain>
    </source>
</reference>
<proteinExistence type="inferred from homology"/>
<dbReference type="GO" id="GO:0003735">
    <property type="term" value="F:structural constituent of ribosome"/>
    <property type="evidence" value="ECO:0007669"/>
    <property type="project" value="InterPro"/>
</dbReference>
<evidence type="ECO:0000256" key="4">
    <source>
        <dbReference type="SAM" id="MobiDB-lite"/>
    </source>
</evidence>
<dbReference type="GO" id="GO:0006412">
    <property type="term" value="P:translation"/>
    <property type="evidence" value="ECO:0007669"/>
    <property type="project" value="InterPro"/>
</dbReference>
<evidence type="ECO:0000256" key="1">
    <source>
        <dbReference type="ARBA" id="ARBA00010528"/>
    </source>
</evidence>
<protein>
    <submittedName>
        <fullName evidence="5">Ribosomal protein L4</fullName>
    </submittedName>
</protein>
<keyword evidence="5" id="KW-0933">Apicoplast</keyword>
<dbReference type="SUPFAM" id="SSF52166">
    <property type="entry name" value="Ribosomal protein L4"/>
    <property type="match status" value="1"/>
</dbReference>
<evidence type="ECO:0000313" key="6">
    <source>
        <dbReference type="Proteomes" id="UP000244811"/>
    </source>
</evidence>
<geneLocation type="apicoplast" evidence="5"/>
<keyword evidence="3" id="KW-0687">Ribonucleoprotein</keyword>
<evidence type="ECO:0000256" key="2">
    <source>
        <dbReference type="ARBA" id="ARBA00022980"/>
    </source>
</evidence>
<organism evidence="5 6">
    <name type="scientific">Theileria orientalis</name>
    <dbReference type="NCBI Taxonomy" id="68886"/>
    <lineage>
        <taxon>Eukaryota</taxon>
        <taxon>Sar</taxon>
        <taxon>Alveolata</taxon>
        <taxon>Apicomplexa</taxon>
        <taxon>Aconoidasida</taxon>
        <taxon>Piroplasmida</taxon>
        <taxon>Theileriidae</taxon>
        <taxon>Theileria</taxon>
    </lineage>
</organism>
<sequence length="181" mass="21306">MFNNNIINFLLFKIKFYLNIKHNLIYNFNIFISKHNKNTKIIFNYLKKIKNNMFNFRNKFNFNKSGRNLTSSKKKTGNSRLGSSSSSILKKGLLCVGLRNIKLKSNKYYNNLLKSVIVHKKNIIKIQTVEIIKFIYNTTPINTKNINNKTAYKNLNNIININSVNNYISILNQPHNINMFY</sequence>
<keyword evidence="2 5" id="KW-0689">Ribosomal protein</keyword>
<dbReference type="GO" id="GO:1990904">
    <property type="term" value="C:ribonucleoprotein complex"/>
    <property type="evidence" value="ECO:0007669"/>
    <property type="project" value="UniProtKB-KW"/>
</dbReference>
<evidence type="ECO:0000256" key="3">
    <source>
        <dbReference type="ARBA" id="ARBA00023274"/>
    </source>
</evidence>
<keyword evidence="5" id="KW-0934">Plastid</keyword>
<gene>
    <name evidence="5" type="ORF">MACK_004147</name>
</gene>
<dbReference type="AlphaFoldDB" id="A0A976SI35"/>
<evidence type="ECO:0000313" key="5">
    <source>
        <dbReference type="EMBL" id="UVC46357.1"/>
    </source>
</evidence>
<dbReference type="GO" id="GO:0005840">
    <property type="term" value="C:ribosome"/>
    <property type="evidence" value="ECO:0007669"/>
    <property type="project" value="UniProtKB-KW"/>
</dbReference>
<accession>A0A976SI35</accession>
<feature type="region of interest" description="Disordered" evidence="4">
    <location>
        <begin position="66"/>
        <end position="85"/>
    </location>
</feature>
<dbReference type="EMBL" id="CP102584">
    <property type="protein sequence ID" value="UVC46357.1"/>
    <property type="molecule type" value="Genomic_DNA"/>
</dbReference>
<dbReference type="Proteomes" id="UP000244811">
    <property type="component" value="Apicoplast Pltd"/>
</dbReference>
<dbReference type="InterPro" id="IPR023574">
    <property type="entry name" value="Ribosomal_uL4_dom_sf"/>
</dbReference>
<name>A0A976SI35_THEOR</name>